<dbReference type="Pfam" id="PF00975">
    <property type="entry name" value="Thioesterase"/>
    <property type="match status" value="1"/>
</dbReference>
<evidence type="ECO:0000256" key="1">
    <source>
        <dbReference type="ARBA" id="ARBA00007169"/>
    </source>
</evidence>
<feature type="domain" description="Thioesterase" evidence="2">
    <location>
        <begin position="2"/>
        <end position="226"/>
    </location>
</feature>
<comment type="caution">
    <text evidence="3">The sequence shown here is derived from an EMBL/GenBank/DDBJ whole genome shotgun (WGS) entry which is preliminary data.</text>
</comment>
<sequence>MILFCLPYAGGSEVAYYKWRNYLNSSIELIPIELKGRGKRFNEIFYESLEEAVYDIFENIKDKIINNDYAIYGHSMGSLLSYELYYKIEKSGMKKPKHIFFSGYRAPSIIRQKENIYTLPDYDFMKKVMDLGGTPEELMESQELLEIFTPIIRNDFKILENYEYKERANKIECDISVLNGKKDAIKLEEILAWKNHVCNGFKVYSFDGNHFFINTNVENITNIINDTLAYENNIERGICYGV</sequence>
<evidence type="ECO:0000313" key="3">
    <source>
        <dbReference type="EMBL" id="NRV10313.1"/>
    </source>
</evidence>
<dbReference type="AlphaFoldDB" id="A0A9Q5GMC3"/>
<accession>A0A9Q5GMC3</accession>
<dbReference type="PANTHER" id="PTHR11487:SF0">
    <property type="entry name" value="S-ACYL FATTY ACID SYNTHASE THIOESTERASE, MEDIUM CHAIN"/>
    <property type="match status" value="1"/>
</dbReference>
<dbReference type="PANTHER" id="PTHR11487">
    <property type="entry name" value="THIOESTERASE"/>
    <property type="match status" value="1"/>
</dbReference>
<organism evidence="3 4">
    <name type="scientific">Clostridium beijerinckii</name>
    <name type="common">Clostridium MP</name>
    <dbReference type="NCBI Taxonomy" id="1520"/>
    <lineage>
        <taxon>Bacteria</taxon>
        <taxon>Bacillati</taxon>
        <taxon>Bacillota</taxon>
        <taxon>Clostridia</taxon>
        <taxon>Eubacteriales</taxon>
        <taxon>Clostridiaceae</taxon>
        <taxon>Clostridium</taxon>
    </lineage>
</organism>
<protein>
    <submittedName>
        <fullName evidence="3">Surfactin synthase thioesterase subunit</fullName>
    </submittedName>
</protein>
<dbReference type="RefSeq" id="WP_077308643.1">
    <property type="nucleotide sequence ID" value="NZ_CP016090.1"/>
</dbReference>
<dbReference type="SUPFAM" id="SSF53474">
    <property type="entry name" value="alpha/beta-Hydrolases"/>
    <property type="match status" value="1"/>
</dbReference>
<dbReference type="Proteomes" id="UP000821656">
    <property type="component" value="Unassembled WGS sequence"/>
</dbReference>
<dbReference type="EMBL" id="JABSXK010000001">
    <property type="protein sequence ID" value="NRV10313.1"/>
    <property type="molecule type" value="Genomic_DNA"/>
</dbReference>
<comment type="similarity">
    <text evidence="1">Belongs to the thioesterase family.</text>
</comment>
<gene>
    <name evidence="3" type="ORF">DFH45_003276</name>
</gene>
<dbReference type="InterPro" id="IPR012223">
    <property type="entry name" value="TEII"/>
</dbReference>
<reference evidence="3" key="1">
    <citation type="submission" date="2020-05" db="EMBL/GenBank/DDBJ databases">
        <title>Genomic insights into acetone-butanol-ethanol (ABE) fermentation by sequencing solventogenic clostridia strains.</title>
        <authorList>
            <person name="Brown S."/>
        </authorList>
    </citation>
    <scope>NUCLEOTIDE SEQUENCE</scope>
    <source>
        <strain evidence="3">DJ126</strain>
    </source>
</reference>
<evidence type="ECO:0000313" key="4">
    <source>
        <dbReference type="Proteomes" id="UP000821656"/>
    </source>
</evidence>
<dbReference type="InterPro" id="IPR001031">
    <property type="entry name" value="Thioesterase"/>
</dbReference>
<dbReference type="GO" id="GO:0008610">
    <property type="term" value="P:lipid biosynthetic process"/>
    <property type="evidence" value="ECO:0007669"/>
    <property type="project" value="TreeGrafter"/>
</dbReference>
<evidence type="ECO:0000259" key="2">
    <source>
        <dbReference type="Pfam" id="PF00975"/>
    </source>
</evidence>
<dbReference type="Gene3D" id="3.40.50.1820">
    <property type="entry name" value="alpha/beta hydrolase"/>
    <property type="match status" value="1"/>
</dbReference>
<dbReference type="InterPro" id="IPR029058">
    <property type="entry name" value="AB_hydrolase_fold"/>
</dbReference>
<proteinExistence type="inferred from homology"/>
<name>A0A9Q5GMC3_CLOBE</name>